<reference evidence="15 16" key="1">
    <citation type="submission" date="2018-10" db="EMBL/GenBank/DDBJ databases">
        <title>Genomic Encyclopedia of Archaeal and Bacterial Type Strains, Phase II (KMG-II): from individual species to whole genera.</title>
        <authorList>
            <person name="Goeker M."/>
        </authorList>
    </citation>
    <scope>NUCLEOTIDE SEQUENCE [LARGE SCALE GENOMIC DNA]</scope>
    <source>
        <strain evidence="15 16">DSM 235</strain>
    </source>
</reference>
<name>A0A495VA48_9GAMM</name>
<feature type="transmembrane region" description="Helical" evidence="8">
    <location>
        <begin position="561"/>
        <end position="583"/>
    </location>
</feature>
<evidence type="ECO:0000256" key="1">
    <source>
        <dbReference type="ARBA" id="ARBA00004651"/>
    </source>
</evidence>
<dbReference type="InterPro" id="IPR049278">
    <property type="entry name" value="MS_channel_C"/>
</dbReference>
<dbReference type="InterPro" id="IPR010920">
    <property type="entry name" value="LSM_dom_sf"/>
</dbReference>
<organism evidence="15 16">
    <name type="scientific">Thiocapsa rosea</name>
    <dbReference type="NCBI Taxonomy" id="69360"/>
    <lineage>
        <taxon>Bacteria</taxon>
        <taxon>Pseudomonadati</taxon>
        <taxon>Pseudomonadota</taxon>
        <taxon>Gammaproteobacteria</taxon>
        <taxon>Chromatiales</taxon>
        <taxon>Chromatiaceae</taxon>
        <taxon>Thiocapsa</taxon>
    </lineage>
</organism>
<dbReference type="RefSeq" id="WP_120797635.1">
    <property type="nucleotide sequence ID" value="NZ_RBXL01000001.1"/>
</dbReference>
<dbReference type="InterPro" id="IPR024393">
    <property type="entry name" value="MscS_porin"/>
</dbReference>
<evidence type="ECO:0000256" key="8">
    <source>
        <dbReference type="SAM" id="Phobius"/>
    </source>
</evidence>
<feature type="chain" id="PRO_5019714315" evidence="9">
    <location>
        <begin position="27"/>
        <end position="1151"/>
    </location>
</feature>
<dbReference type="Proteomes" id="UP000274556">
    <property type="component" value="Unassembled WGS sequence"/>
</dbReference>
<dbReference type="SUPFAM" id="SSF82861">
    <property type="entry name" value="Mechanosensitive channel protein MscS (YggB), transmembrane region"/>
    <property type="match status" value="1"/>
</dbReference>
<evidence type="ECO:0000256" key="5">
    <source>
        <dbReference type="ARBA" id="ARBA00022989"/>
    </source>
</evidence>
<feature type="transmembrane region" description="Helical" evidence="8">
    <location>
        <begin position="708"/>
        <end position="731"/>
    </location>
</feature>
<feature type="transmembrane region" description="Helical" evidence="8">
    <location>
        <begin position="820"/>
        <end position="844"/>
    </location>
</feature>
<evidence type="ECO:0000256" key="4">
    <source>
        <dbReference type="ARBA" id="ARBA00022692"/>
    </source>
</evidence>
<keyword evidence="6 8" id="KW-0472">Membrane</keyword>
<feature type="coiled-coil region" evidence="7">
    <location>
        <begin position="134"/>
        <end position="161"/>
    </location>
</feature>
<dbReference type="GO" id="GO:0008381">
    <property type="term" value="F:mechanosensitive monoatomic ion channel activity"/>
    <property type="evidence" value="ECO:0007669"/>
    <property type="project" value="UniProtKB-ARBA"/>
</dbReference>
<feature type="domain" description="Mechanosensitive ion channel inner membrane" evidence="11">
    <location>
        <begin position="517"/>
        <end position="853"/>
    </location>
</feature>
<evidence type="ECO:0000259" key="13">
    <source>
        <dbReference type="Pfam" id="PF21082"/>
    </source>
</evidence>
<comment type="subcellular location">
    <subcellularLocation>
        <location evidence="1">Cell membrane</location>
        <topology evidence="1">Multi-pass membrane protein</topology>
    </subcellularLocation>
</comment>
<accession>A0A495VA48</accession>
<evidence type="ECO:0000313" key="16">
    <source>
        <dbReference type="Proteomes" id="UP000274556"/>
    </source>
</evidence>
<dbReference type="Gene3D" id="2.30.30.60">
    <property type="match status" value="1"/>
</dbReference>
<protein>
    <submittedName>
        <fullName evidence="15">Potassium efflux system protein</fullName>
    </submittedName>
</protein>
<comment type="caution">
    <text evidence="15">The sequence shown here is derived from an EMBL/GenBank/DDBJ whole genome shotgun (WGS) entry which is preliminary data.</text>
</comment>
<dbReference type="Pfam" id="PF12795">
    <property type="entry name" value="MscS_porin"/>
    <property type="match status" value="1"/>
</dbReference>
<feature type="coiled-coil region" evidence="7">
    <location>
        <begin position="293"/>
        <end position="320"/>
    </location>
</feature>
<evidence type="ECO:0000259" key="11">
    <source>
        <dbReference type="Pfam" id="PF12794"/>
    </source>
</evidence>
<feature type="signal peptide" evidence="9">
    <location>
        <begin position="1"/>
        <end position="26"/>
    </location>
</feature>
<evidence type="ECO:0000256" key="6">
    <source>
        <dbReference type="ARBA" id="ARBA00023136"/>
    </source>
</evidence>
<evidence type="ECO:0000256" key="3">
    <source>
        <dbReference type="ARBA" id="ARBA00022475"/>
    </source>
</evidence>
<evidence type="ECO:0000256" key="9">
    <source>
        <dbReference type="SAM" id="SignalP"/>
    </source>
</evidence>
<feature type="transmembrane region" description="Helical" evidence="8">
    <location>
        <begin position="864"/>
        <end position="887"/>
    </location>
</feature>
<feature type="domain" description="Mechanosensitive ion channel MscS" evidence="10">
    <location>
        <begin position="957"/>
        <end position="1022"/>
    </location>
</feature>
<dbReference type="Gene3D" id="1.10.287.1260">
    <property type="match status" value="1"/>
</dbReference>
<dbReference type="Pfam" id="PF00924">
    <property type="entry name" value="MS_channel_2nd"/>
    <property type="match status" value="1"/>
</dbReference>
<evidence type="ECO:0000256" key="2">
    <source>
        <dbReference type="ARBA" id="ARBA00008017"/>
    </source>
</evidence>
<gene>
    <name evidence="15" type="ORF">BDD21_2790</name>
</gene>
<dbReference type="InterPro" id="IPR049142">
    <property type="entry name" value="MS_channel_1st"/>
</dbReference>
<feature type="transmembrane region" description="Helical" evidence="8">
    <location>
        <begin position="941"/>
        <end position="969"/>
    </location>
</feature>
<dbReference type="AlphaFoldDB" id="A0A495VA48"/>
<comment type="similarity">
    <text evidence="2">Belongs to the MscS (TC 1.A.23) family.</text>
</comment>
<dbReference type="InterPro" id="IPR025692">
    <property type="entry name" value="MscS_IM_dom1"/>
</dbReference>
<dbReference type="OrthoDB" id="9799209at2"/>
<feature type="transmembrane region" description="Helical" evidence="8">
    <location>
        <begin position="603"/>
        <end position="629"/>
    </location>
</feature>
<dbReference type="InterPro" id="IPR011014">
    <property type="entry name" value="MscS_channel_TM-2"/>
</dbReference>
<dbReference type="InterPro" id="IPR011066">
    <property type="entry name" value="MscS_channel_C_sf"/>
</dbReference>
<proteinExistence type="inferred from homology"/>
<feature type="domain" description="Mechanosensitive ion channel MscS C-terminal" evidence="13">
    <location>
        <begin position="1032"/>
        <end position="1113"/>
    </location>
</feature>
<dbReference type="Pfam" id="PF21088">
    <property type="entry name" value="MS_channel_1st"/>
    <property type="match status" value="1"/>
</dbReference>
<feature type="domain" description="Mechanosensitive ion channel transmembrane helices 2/3" evidence="14">
    <location>
        <begin position="914"/>
        <end position="955"/>
    </location>
</feature>
<dbReference type="PANTHER" id="PTHR30347">
    <property type="entry name" value="POTASSIUM CHANNEL RELATED"/>
    <property type="match status" value="1"/>
</dbReference>
<evidence type="ECO:0000313" key="15">
    <source>
        <dbReference type="EMBL" id="RKT45345.1"/>
    </source>
</evidence>
<dbReference type="InterPro" id="IPR006685">
    <property type="entry name" value="MscS_channel_2nd"/>
</dbReference>
<feature type="domain" description="Mechanosensitive ion channel MscS porin" evidence="12">
    <location>
        <begin position="47"/>
        <end position="295"/>
    </location>
</feature>
<keyword evidence="3" id="KW-1003">Cell membrane</keyword>
<dbReference type="InterPro" id="IPR023408">
    <property type="entry name" value="MscS_beta-dom_sf"/>
</dbReference>
<dbReference type="EMBL" id="RBXL01000001">
    <property type="protein sequence ID" value="RKT45345.1"/>
    <property type="molecule type" value="Genomic_DNA"/>
</dbReference>
<keyword evidence="9" id="KW-0732">Signal</keyword>
<feature type="transmembrane region" description="Helical" evidence="8">
    <location>
        <begin position="743"/>
        <end position="767"/>
    </location>
</feature>
<feature type="transmembrane region" description="Helical" evidence="8">
    <location>
        <begin position="665"/>
        <end position="687"/>
    </location>
</feature>
<dbReference type="PANTHER" id="PTHR30347:SF1">
    <property type="entry name" value="MECHANOSENSITIVE CHANNEL MSCK"/>
    <property type="match status" value="1"/>
</dbReference>
<evidence type="ECO:0000256" key="7">
    <source>
        <dbReference type="SAM" id="Coils"/>
    </source>
</evidence>
<dbReference type="Gene3D" id="3.30.70.100">
    <property type="match status" value="1"/>
</dbReference>
<keyword evidence="4 8" id="KW-0812">Transmembrane</keyword>
<dbReference type="Pfam" id="PF12794">
    <property type="entry name" value="MscS_TM"/>
    <property type="match status" value="1"/>
</dbReference>
<sequence>MMRHPIVGCTLALGLCLTLLSSTLGAENGGIGSLNPSLMSAEGLEAKIARAETSTDLDADLKTKVIARYREALSNLKEAEVNRDRATAFEEVAQAAPEETRRIRERTLEAGSVDALEGLGVGSQTPRGEIALRLRKAQADLAAAEARRADFERQRVFHENRPTMIRQRLTAAQEQQDGIAAALRVEPGGGEHVSPVSGAGSSLVQARWWALETRYVALSTEIRSFEQELISQPMRLELLAARRDEEAASVARLRTQVEALKVLLNDTHETEAAFAKAEAARMLELTKGSDPLLSQLARENAELTEQLSAIAGRLDEHDEDEAQALRLAERIQANFERVRAAREVSGLTEGIGPLLLEHRADLPDFEVYTRNLRALEQQIAAVNVSRLQHLDEATRIADPNRTLAELSAKLSADSKPQDLDTLRTLIVGRQVLLAKQLEAEGVQLDALQRLKAAEGRMLDVARAYDYFLEEHLFWLGTGAKTRPAELANLQPEIGRLLSPSVWSELGRSLAGPLATSPLYWLVALVSGVLLWKRSALIAQIERASVRPQPPGVGGTRQTFRALMLTLILAVPLPLLFGALGVALQNAAQGTEVSETAGVQLVRIAVVLYVLLLLRGICLPCGLAIGHFRWPQAGAQRLRSEIGWLIWVLVPAMLILGKAISLNPDAAVGLVARLTALVSVAAIALFFFRLFHPGSGLLKASRQGPGAGLLARAYPIWYPVLVAVPLVILVLVLEGYAYSALVLWDAYLLTLGLSVALLLLHALASSWLMHARSRLARRVALERRAAAVAEHEATDGGELGAAPSDDANIDLAAASAAGRELLGMAAVVLALVGLYAIWSPVFPALGILDEVTLWHTTRILDGEETALPVTLADLGLALLYLVAIGVLAKRLPAMLEIILSERLHVASSNRYTVTTLTTYVIVALGIVLALNTVGAQWSQLQWLVAAIGLGIGFGLQEIVANFVSGLIILFERPVRVGDVITVDGTDGVVTKIRIRATTIRGYDRKELLVPNKELITGRLLNWSLSDPVTRIMIVVGVAYDTDVDLAHALMREAARENPRVLANPKPAVNLEGFGDNALTLSLRAYIEDIEHRVAITSELNMAINRTFREAGIVIAYPQRDLHLDTRGPLRVRLEEADRPEYRDLDGEGLAGR</sequence>
<dbReference type="SUPFAM" id="SSF82689">
    <property type="entry name" value="Mechanosensitive channel protein MscS (YggB), C-terminal domain"/>
    <property type="match status" value="1"/>
</dbReference>
<feature type="transmembrane region" description="Helical" evidence="8">
    <location>
        <begin position="908"/>
        <end position="929"/>
    </location>
</feature>
<dbReference type="GO" id="GO:0005886">
    <property type="term" value="C:plasma membrane"/>
    <property type="evidence" value="ECO:0007669"/>
    <property type="project" value="UniProtKB-SubCell"/>
</dbReference>
<keyword evidence="16" id="KW-1185">Reference proteome</keyword>
<dbReference type="InterPro" id="IPR052702">
    <property type="entry name" value="MscS-like_channel"/>
</dbReference>
<feature type="transmembrane region" description="Helical" evidence="8">
    <location>
        <begin position="641"/>
        <end position="659"/>
    </location>
</feature>
<evidence type="ECO:0000259" key="10">
    <source>
        <dbReference type="Pfam" id="PF00924"/>
    </source>
</evidence>
<evidence type="ECO:0000259" key="14">
    <source>
        <dbReference type="Pfam" id="PF21088"/>
    </source>
</evidence>
<keyword evidence="7" id="KW-0175">Coiled coil</keyword>
<dbReference type="Pfam" id="PF21082">
    <property type="entry name" value="MS_channel_3rd"/>
    <property type="match status" value="1"/>
</dbReference>
<evidence type="ECO:0000259" key="12">
    <source>
        <dbReference type="Pfam" id="PF12795"/>
    </source>
</evidence>
<dbReference type="SUPFAM" id="SSF50182">
    <property type="entry name" value="Sm-like ribonucleoproteins"/>
    <property type="match status" value="1"/>
</dbReference>
<keyword evidence="5 8" id="KW-1133">Transmembrane helix</keyword>